<dbReference type="SUPFAM" id="SSF51735">
    <property type="entry name" value="NAD(P)-binding Rossmann-fold domains"/>
    <property type="match status" value="1"/>
</dbReference>
<feature type="domain" description="NAD-dependent epimerase/dehydratase" evidence="2">
    <location>
        <begin position="7"/>
        <end position="213"/>
    </location>
</feature>
<gene>
    <name evidence="4" type="ORF">GCM10022202_29500</name>
</gene>
<dbReference type="InterPro" id="IPR013549">
    <property type="entry name" value="DUF1731"/>
</dbReference>
<evidence type="ECO:0000313" key="5">
    <source>
        <dbReference type="Proteomes" id="UP001410795"/>
    </source>
</evidence>
<dbReference type="Proteomes" id="UP001410795">
    <property type="component" value="Unassembled WGS sequence"/>
</dbReference>
<dbReference type="Pfam" id="PF08338">
    <property type="entry name" value="DUF1731"/>
    <property type="match status" value="1"/>
</dbReference>
<dbReference type="PANTHER" id="PTHR11092:SF0">
    <property type="entry name" value="EPIMERASE FAMILY PROTEIN SDR39U1"/>
    <property type="match status" value="1"/>
</dbReference>
<evidence type="ECO:0000313" key="4">
    <source>
        <dbReference type="EMBL" id="GAA3665513.1"/>
    </source>
</evidence>
<feature type="domain" description="DUF1731" evidence="3">
    <location>
        <begin position="247"/>
        <end position="294"/>
    </location>
</feature>
<name>A0ABP7BQH2_9MICO</name>
<dbReference type="PANTHER" id="PTHR11092">
    <property type="entry name" value="SUGAR NUCLEOTIDE EPIMERASE RELATED"/>
    <property type="match status" value="1"/>
</dbReference>
<dbReference type="NCBIfam" id="TIGR01777">
    <property type="entry name" value="yfcH"/>
    <property type="match status" value="1"/>
</dbReference>
<dbReference type="InterPro" id="IPR036291">
    <property type="entry name" value="NAD(P)-bd_dom_sf"/>
</dbReference>
<dbReference type="EMBL" id="BAAAYV010000019">
    <property type="protein sequence ID" value="GAA3665513.1"/>
    <property type="molecule type" value="Genomic_DNA"/>
</dbReference>
<proteinExistence type="inferred from homology"/>
<sequence>MTGPLHVVVGGASGLIGRTLVSSLRERGDRVTRLVRHEPAATDEVRWLDGSPLDPEVLAGADAVVGLNGASIGRLPWTRAYRSRLLWSRLTPTRALARALDALPDGERPLFVSGSASGYYGSVHGRELAEDAPPGSSFLAGVCVEWENAARVAGDRVAFVRTAVVLHPKGVLKPLMALTRAGVSGPLGSGAQAWPWISLEDEVRGILHVIDNDITGPVNLAGPTRATANDIGFALARRLNRPYALRAPAFALRTVLGRTFADDVLLSDAHVVPGTLAASGFEFRHATAEEAIAAAVTA</sequence>
<evidence type="ECO:0000259" key="3">
    <source>
        <dbReference type="Pfam" id="PF08338"/>
    </source>
</evidence>
<accession>A0ABP7BQH2</accession>
<comment type="caution">
    <text evidence="4">The sequence shown here is derived from an EMBL/GenBank/DDBJ whole genome shotgun (WGS) entry which is preliminary data.</text>
</comment>
<dbReference type="RefSeq" id="WP_308123006.1">
    <property type="nucleotide sequence ID" value="NZ_BAAAYV010000019.1"/>
</dbReference>
<evidence type="ECO:0000259" key="2">
    <source>
        <dbReference type="Pfam" id="PF01370"/>
    </source>
</evidence>
<dbReference type="Gene3D" id="3.40.50.720">
    <property type="entry name" value="NAD(P)-binding Rossmann-like Domain"/>
    <property type="match status" value="1"/>
</dbReference>
<dbReference type="InterPro" id="IPR001509">
    <property type="entry name" value="Epimerase_deHydtase"/>
</dbReference>
<dbReference type="Pfam" id="PF01370">
    <property type="entry name" value="Epimerase"/>
    <property type="match status" value="1"/>
</dbReference>
<organism evidence="4 5">
    <name type="scientific">Microbacterium marinilacus</name>
    <dbReference type="NCBI Taxonomy" id="415209"/>
    <lineage>
        <taxon>Bacteria</taxon>
        <taxon>Bacillati</taxon>
        <taxon>Actinomycetota</taxon>
        <taxon>Actinomycetes</taxon>
        <taxon>Micrococcales</taxon>
        <taxon>Microbacteriaceae</taxon>
        <taxon>Microbacterium</taxon>
    </lineage>
</organism>
<dbReference type="InterPro" id="IPR010099">
    <property type="entry name" value="SDR39U1"/>
</dbReference>
<comment type="similarity">
    <text evidence="1">Belongs to the NAD(P)-dependent epimerase/dehydratase family. SDR39U1 subfamily.</text>
</comment>
<reference evidence="5" key="1">
    <citation type="journal article" date="2019" name="Int. J. Syst. Evol. Microbiol.">
        <title>The Global Catalogue of Microorganisms (GCM) 10K type strain sequencing project: providing services to taxonomists for standard genome sequencing and annotation.</title>
        <authorList>
            <consortium name="The Broad Institute Genomics Platform"/>
            <consortium name="The Broad Institute Genome Sequencing Center for Infectious Disease"/>
            <person name="Wu L."/>
            <person name="Ma J."/>
        </authorList>
    </citation>
    <scope>NUCLEOTIDE SEQUENCE [LARGE SCALE GENOMIC DNA]</scope>
    <source>
        <strain evidence="5">JCM 16546</strain>
    </source>
</reference>
<evidence type="ECO:0000256" key="1">
    <source>
        <dbReference type="ARBA" id="ARBA00009353"/>
    </source>
</evidence>
<protein>
    <submittedName>
        <fullName evidence="4">TIGR01777 family oxidoreductase</fullName>
    </submittedName>
</protein>
<keyword evidence="5" id="KW-1185">Reference proteome</keyword>